<evidence type="ECO:0008006" key="5">
    <source>
        <dbReference type="Google" id="ProtNLM"/>
    </source>
</evidence>
<evidence type="ECO:0000313" key="4">
    <source>
        <dbReference type="Proteomes" id="UP000029121"/>
    </source>
</evidence>
<evidence type="ECO:0000313" key="3">
    <source>
        <dbReference type="EMBL" id="EOA22700.1"/>
    </source>
</evidence>
<proteinExistence type="inferred from homology"/>
<organism evidence="3 4">
    <name type="scientific">Capsella rubella</name>
    <dbReference type="NCBI Taxonomy" id="81985"/>
    <lineage>
        <taxon>Eukaryota</taxon>
        <taxon>Viridiplantae</taxon>
        <taxon>Streptophyta</taxon>
        <taxon>Embryophyta</taxon>
        <taxon>Tracheophyta</taxon>
        <taxon>Spermatophyta</taxon>
        <taxon>Magnoliopsida</taxon>
        <taxon>eudicotyledons</taxon>
        <taxon>Gunneridae</taxon>
        <taxon>Pentapetalae</taxon>
        <taxon>rosids</taxon>
        <taxon>malvids</taxon>
        <taxon>Brassicales</taxon>
        <taxon>Brassicaceae</taxon>
        <taxon>Camelineae</taxon>
        <taxon>Capsella</taxon>
    </lineage>
</organism>
<dbReference type="PANTHER" id="PTHR48049">
    <property type="entry name" value="GLYCOSYLTRANSFERASE"/>
    <property type="match status" value="1"/>
</dbReference>
<dbReference type="AlphaFoldDB" id="R0HCD7"/>
<dbReference type="CDD" id="cd03784">
    <property type="entry name" value="GT1_Gtf-like"/>
    <property type="match status" value="1"/>
</dbReference>
<dbReference type="InterPro" id="IPR002213">
    <property type="entry name" value="UDP_glucos_trans"/>
</dbReference>
<dbReference type="EMBL" id="KB870810">
    <property type="protein sequence ID" value="EOA22700.1"/>
    <property type="molecule type" value="Genomic_DNA"/>
</dbReference>
<keyword evidence="4" id="KW-1185">Reference proteome</keyword>
<name>R0HCD7_9BRAS</name>
<evidence type="ECO:0000256" key="2">
    <source>
        <dbReference type="ARBA" id="ARBA00022679"/>
    </source>
</evidence>
<dbReference type="FunFam" id="3.40.50.2000:FF:000087">
    <property type="entry name" value="Glycosyltransferase"/>
    <property type="match status" value="1"/>
</dbReference>
<evidence type="ECO:0000256" key="1">
    <source>
        <dbReference type="ARBA" id="ARBA00009995"/>
    </source>
</evidence>
<sequence>MESKFHAFMFPWFAFGHMIPFLHLANKLAEKGHRVTFLLPKKAQKQMEHHNLFPDSIVFHPLTIPHVDGLPAGAETTSDISLSLDNLLSEAFDLTQDQVEAVVCYLKPDIIFFDFAHWIPELAKEHKIKSVSYMIVSATALAHINDPGVPFGVPPPGYPSTKVLLGENDAHALATMSIFYERLYHQLTTGFNNCDVIALRTCNEMEGKFCDYISRQYNKKVLLTGPMLPEPDTSKPLEERWSHFLSKFPPGSVVFCALGSQIVLEKDQFQELCLGMEMTGLPFLVALKPPRGSSTIQEVLPEGFEERVKGRGVVWEGWVQQPLILSHPSVGCFVNHCGPGTIWESLMTDCQLVLIPFLSDQMLFTRLMTKEFEVAVEVSREKTGWFSKESLSDTIKSVMDKESDLGKLVSSNHTKLKEVLFSPGLLDGYVDNFVEALADLINVKKHA</sequence>
<protein>
    <recommendedName>
        <fullName evidence="5">Glycosyltransferase</fullName>
    </recommendedName>
</protein>
<comment type="similarity">
    <text evidence="1">Belongs to the UDP-glycosyltransferase family.</text>
</comment>
<dbReference type="Gene3D" id="3.40.50.2000">
    <property type="entry name" value="Glycogen Phosphorylase B"/>
    <property type="match status" value="2"/>
</dbReference>
<dbReference type="Proteomes" id="UP000029121">
    <property type="component" value="Unassembled WGS sequence"/>
</dbReference>
<keyword evidence="2" id="KW-0808">Transferase</keyword>
<dbReference type="Pfam" id="PF00201">
    <property type="entry name" value="UDPGT"/>
    <property type="match status" value="1"/>
</dbReference>
<dbReference type="PANTHER" id="PTHR48049:SF91">
    <property type="entry name" value="UDP-GLYCOSYLTRANSFERASE 79B7-RELATED"/>
    <property type="match status" value="1"/>
</dbReference>
<dbReference type="STRING" id="81985.R0HCD7"/>
<dbReference type="FunFam" id="3.40.50.2000:FF:000037">
    <property type="entry name" value="Glycosyltransferase"/>
    <property type="match status" value="1"/>
</dbReference>
<dbReference type="eggNOG" id="KOG1192">
    <property type="taxonomic scope" value="Eukaryota"/>
</dbReference>
<dbReference type="InterPro" id="IPR050481">
    <property type="entry name" value="UDP-glycosyltransf_plant"/>
</dbReference>
<dbReference type="GO" id="GO:0035251">
    <property type="term" value="F:UDP-glucosyltransferase activity"/>
    <property type="evidence" value="ECO:0007669"/>
    <property type="project" value="InterPro"/>
</dbReference>
<reference evidence="4" key="1">
    <citation type="journal article" date="2013" name="Nat. Genet.">
        <title>The Capsella rubella genome and the genomic consequences of rapid mating system evolution.</title>
        <authorList>
            <person name="Slotte T."/>
            <person name="Hazzouri K.M."/>
            <person name="Agren J.A."/>
            <person name="Koenig D."/>
            <person name="Maumus F."/>
            <person name="Guo Y.L."/>
            <person name="Steige K."/>
            <person name="Platts A.E."/>
            <person name="Escobar J.S."/>
            <person name="Newman L.K."/>
            <person name="Wang W."/>
            <person name="Mandakova T."/>
            <person name="Vello E."/>
            <person name="Smith L.M."/>
            <person name="Henz S.R."/>
            <person name="Steffen J."/>
            <person name="Takuno S."/>
            <person name="Brandvain Y."/>
            <person name="Coop G."/>
            <person name="Andolfatto P."/>
            <person name="Hu T.T."/>
            <person name="Blanchette M."/>
            <person name="Clark R.M."/>
            <person name="Quesneville H."/>
            <person name="Nordborg M."/>
            <person name="Gaut B.S."/>
            <person name="Lysak M.A."/>
            <person name="Jenkins J."/>
            <person name="Grimwood J."/>
            <person name="Chapman J."/>
            <person name="Prochnik S."/>
            <person name="Shu S."/>
            <person name="Rokhsar D."/>
            <person name="Schmutz J."/>
            <person name="Weigel D."/>
            <person name="Wright S.I."/>
        </authorList>
    </citation>
    <scope>NUCLEOTIDE SEQUENCE [LARGE SCALE GENOMIC DNA]</scope>
    <source>
        <strain evidence="4">cv. Monte Gargano</strain>
    </source>
</reference>
<gene>
    <name evidence="3" type="ORF">CARUB_v10003406mg</name>
</gene>
<dbReference type="SUPFAM" id="SSF53756">
    <property type="entry name" value="UDP-Glycosyltransferase/glycogen phosphorylase"/>
    <property type="match status" value="1"/>
</dbReference>
<accession>R0HCD7</accession>